<evidence type="ECO:0000256" key="1">
    <source>
        <dbReference type="ARBA" id="ARBA00022553"/>
    </source>
</evidence>
<keyword evidence="10" id="KW-1185">Reference proteome</keyword>
<evidence type="ECO:0000256" key="4">
    <source>
        <dbReference type="ARBA" id="ARBA00023163"/>
    </source>
</evidence>
<dbReference type="SMART" id="SM00448">
    <property type="entry name" value="REC"/>
    <property type="match status" value="1"/>
</dbReference>
<dbReference type="RefSeq" id="WP_160954097.1">
    <property type="nucleotide sequence ID" value="NZ_WWEQ01000068.1"/>
</dbReference>
<dbReference type="PROSITE" id="PS50110">
    <property type="entry name" value="RESPONSE_REGULATORY"/>
    <property type="match status" value="1"/>
</dbReference>
<evidence type="ECO:0000259" key="8">
    <source>
        <dbReference type="PROSITE" id="PS50110"/>
    </source>
</evidence>
<evidence type="ECO:0000313" key="9">
    <source>
        <dbReference type="EMBL" id="MYM20683.1"/>
    </source>
</evidence>
<evidence type="ECO:0000313" key="10">
    <source>
        <dbReference type="Proteomes" id="UP000469215"/>
    </source>
</evidence>
<comment type="caution">
    <text evidence="9">The sequence shown here is derived from an EMBL/GenBank/DDBJ whole genome shotgun (WGS) entry which is preliminary data.</text>
</comment>
<keyword evidence="2" id="KW-0805">Transcription regulation</keyword>
<evidence type="ECO:0000256" key="3">
    <source>
        <dbReference type="ARBA" id="ARBA00023125"/>
    </source>
</evidence>
<gene>
    <name evidence="9" type="ORF">GSY69_12125</name>
</gene>
<dbReference type="GO" id="GO:0006355">
    <property type="term" value="P:regulation of DNA-templated transcription"/>
    <property type="evidence" value="ECO:0007669"/>
    <property type="project" value="InterPro"/>
</dbReference>
<dbReference type="PROSITE" id="PS50043">
    <property type="entry name" value="HTH_LUXR_2"/>
    <property type="match status" value="1"/>
</dbReference>
<feature type="modified residue" description="4-aspartylphosphate" evidence="5">
    <location>
        <position position="60"/>
    </location>
</feature>
<accession>A0A6N9H9J1</accession>
<dbReference type="AlphaFoldDB" id="A0A6N9H9J1"/>
<proteinExistence type="predicted"/>
<keyword evidence="3" id="KW-0238">DNA-binding</keyword>
<dbReference type="PRINTS" id="PR00038">
    <property type="entry name" value="HTHLUXR"/>
</dbReference>
<keyword evidence="1 5" id="KW-0597">Phosphoprotein</keyword>
<dbReference type="InterPro" id="IPR058245">
    <property type="entry name" value="NreC/VraR/RcsB-like_REC"/>
</dbReference>
<evidence type="ECO:0000256" key="5">
    <source>
        <dbReference type="PROSITE-ProRule" id="PRU00169"/>
    </source>
</evidence>
<feature type="domain" description="Response regulatory" evidence="8">
    <location>
        <begin position="9"/>
        <end position="125"/>
    </location>
</feature>
<feature type="region of interest" description="Disordered" evidence="6">
    <location>
        <begin position="147"/>
        <end position="181"/>
    </location>
</feature>
<name>A0A6N9H9J1_9MICO</name>
<dbReference type="InterPro" id="IPR016032">
    <property type="entry name" value="Sig_transdc_resp-reg_C-effctor"/>
</dbReference>
<dbReference type="PROSITE" id="PS00622">
    <property type="entry name" value="HTH_LUXR_1"/>
    <property type="match status" value="1"/>
</dbReference>
<dbReference type="SMART" id="SM00421">
    <property type="entry name" value="HTH_LUXR"/>
    <property type="match status" value="1"/>
</dbReference>
<dbReference type="EMBL" id="WWEQ01000068">
    <property type="protein sequence ID" value="MYM20683.1"/>
    <property type="molecule type" value="Genomic_DNA"/>
</dbReference>
<sequence length="245" mass="25117">MSESGPPIRVIVADDQAIVREGLATVLGLLADVDVVGQAADGAQALAIAREVHPDVVLMDLRMPGVSGAEATALLRAQAPSVRVLVLTTFGDDASIAEALRAGAAGYLTKDASRAQVAAAIRAVAAGATAMSDEVGARLLQGLAPAPAAPVADGSARPARGDSTRDEREEEASPASLRRRHANLTAREAEVLALMAQGLTNAEIAGSLFVSMPTVKTHVNAVFAKLPARDRADAIRQALGRGRTP</sequence>
<reference evidence="9 10" key="1">
    <citation type="submission" date="2020-01" db="EMBL/GenBank/DDBJ databases">
        <authorList>
            <person name="Deng T."/>
        </authorList>
    </citation>
    <scope>NUCLEOTIDE SEQUENCE [LARGE SCALE GENOMIC DNA]</scope>
    <source>
        <strain evidence="9 10">5221</strain>
    </source>
</reference>
<evidence type="ECO:0000256" key="6">
    <source>
        <dbReference type="SAM" id="MobiDB-lite"/>
    </source>
</evidence>
<dbReference type="CDD" id="cd17535">
    <property type="entry name" value="REC_NarL-like"/>
    <property type="match status" value="1"/>
</dbReference>
<dbReference type="Pfam" id="PF00196">
    <property type="entry name" value="GerE"/>
    <property type="match status" value="1"/>
</dbReference>
<dbReference type="SUPFAM" id="SSF46894">
    <property type="entry name" value="C-terminal effector domain of the bipartite response regulators"/>
    <property type="match status" value="1"/>
</dbReference>
<protein>
    <submittedName>
        <fullName evidence="9">Response regulator</fullName>
    </submittedName>
</protein>
<feature type="compositionally biased region" description="Low complexity" evidence="6">
    <location>
        <begin position="147"/>
        <end position="156"/>
    </location>
</feature>
<dbReference type="PANTHER" id="PTHR43214:SF24">
    <property type="entry name" value="TRANSCRIPTIONAL REGULATORY PROTEIN NARL-RELATED"/>
    <property type="match status" value="1"/>
</dbReference>
<dbReference type="InterPro" id="IPR001789">
    <property type="entry name" value="Sig_transdc_resp-reg_receiver"/>
</dbReference>
<organism evidence="9 10">
    <name type="scientific">Brevibacterium rongguiense</name>
    <dbReference type="NCBI Taxonomy" id="2695267"/>
    <lineage>
        <taxon>Bacteria</taxon>
        <taxon>Bacillati</taxon>
        <taxon>Actinomycetota</taxon>
        <taxon>Actinomycetes</taxon>
        <taxon>Micrococcales</taxon>
        <taxon>Brevibacteriaceae</taxon>
        <taxon>Brevibacterium</taxon>
    </lineage>
</organism>
<dbReference type="GO" id="GO:0003677">
    <property type="term" value="F:DNA binding"/>
    <property type="evidence" value="ECO:0007669"/>
    <property type="project" value="UniProtKB-KW"/>
</dbReference>
<dbReference type="Pfam" id="PF00072">
    <property type="entry name" value="Response_reg"/>
    <property type="match status" value="1"/>
</dbReference>
<dbReference type="CDD" id="cd06170">
    <property type="entry name" value="LuxR_C_like"/>
    <property type="match status" value="1"/>
</dbReference>
<dbReference type="GO" id="GO:0000160">
    <property type="term" value="P:phosphorelay signal transduction system"/>
    <property type="evidence" value="ECO:0007669"/>
    <property type="project" value="InterPro"/>
</dbReference>
<dbReference type="PANTHER" id="PTHR43214">
    <property type="entry name" value="TWO-COMPONENT RESPONSE REGULATOR"/>
    <property type="match status" value="1"/>
</dbReference>
<feature type="domain" description="HTH luxR-type" evidence="7">
    <location>
        <begin position="177"/>
        <end position="242"/>
    </location>
</feature>
<dbReference type="InterPro" id="IPR000792">
    <property type="entry name" value="Tscrpt_reg_LuxR_C"/>
</dbReference>
<dbReference type="InterPro" id="IPR011006">
    <property type="entry name" value="CheY-like_superfamily"/>
</dbReference>
<keyword evidence="4" id="KW-0804">Transcription</keyword>
<evidence type="ECO:0000256" key="2">
    <source>
        <dbReference type="ARBA" id="ARBA00023015"/>
    </source>
</evidence>
<dbReference type="Gene3D" id="3.40.50.2300">
    <property type="match status" value="1"/>
</dbReference>
<dbReference type="SUPFAM" id="SSF52172">
    <property type="entry name" value="CheY-like"/>
    <property type="match status" value="1"/>
</dbReference>
<evidence type="ECO:0000259" key="7">
    <source>
        <dbReference type="PROSITE" id="PS50043"/>
    </source>
</evidence>
<dbReference type="InterPro" id="IPR039420">
    <property type="entry name" value="WalR-like"/>
</dbReference>
<dbReference type="Proteomes" id="UP000469215">
    <property type="component" value="Unassembled WGS sequence"/>
</dbReference>